<gene>
    <name evidence="3" type="ORF">L227DRAFT_655948</name>
</gene>
<organism evidence="3 4">
    <name type="scientific">Lentinus tigrinus ALCF2SS1-6</name>
    <dbReference type="NCBI Taxonomy" id="1328759"/>
    <lineage>
        <taxon>Eukaryota</taxon>
        <taxon>Fungi</taxon>
        <taxon>Dikarya</taxon>
        <taxon>Basidiomycota</taxon>
        <taxon>Agaricomycotina</taxon>
        <taxon>Agaricomycetes</taxon>
        <taxon>Polyporales</taxon>
        <taxon>Polyporaceae</taxon>
        <taxon>Lentinus</taxon>
    </lineage>
</organism>
<feature type="transmembrane region" description="Helical" evidence="1">
    <location>
        <begin position="273"/>
        <end position="294"/>
    </location>
</feature>
<keyword evidence="1" id="KW-0812">Transmembrane</keyword>
<proteinExistence type="predicted"/>
<dbReference type="Pfam" id="PF20152">
    <property type="entry name" value="DUF6534"/>
    <property type="match status" value="1"/>
</dbReference>
<protein>
    <recommendedName>
        <fullName evidence="2">DUF6534 domain-containing protein</fullName>
    </recommendedName>
</protein>
<sequence length="368" mass="40389">MIPYQAMSTTASPTPVPINPILGEPPLPSLDNTFGALLVGTFIGLMQYGWTTSQCCRYYRTYYHAKDGWLLKALVTVVWVLETFHSIACVHGCYFHLVTKYFEPQALTHGVWSLSVTNRHNYGFGRTRRSKACWTGVISAMQGSLMMINHHSFFLCQIYLIGRGFRPLVFLVAFLLLGEFALATAESIQMFLIPELHTQKESWTRSAGVGLATLADTIITAALTYTLHKSRTGFERMDSIIDTLILYTINTGLLTDISNIICFVFGVAEPDNLVSAGIVIVSCKLYANTLMAVLNARSSLSSSNKTQVANSIPLQPVHLGTSGTTSLSFAPDDVIHIRSSTDVKTSVASLDLNRPGPDDVRGHAENVV</sequence>
<dbReference type="PANTHER" id="PTHR40465">
    <property type="entry name" value="CHROMOSOME 1, WHOLE GENOME SHOTGUN SEQUENCE"/>
    <property type="match status" value="1"/>
</dbReference>
<keyword evidence="1" id="KW-1133">Transmembrane helix</keyword>
<feature type="domain" description="DUF6534" evidence="2">
    <location>
        <begin position="213"/>
        <end position="299"/>
    </location>
</feature>
<evidence type="ECO:0000259" key="2">
    <source>
        <dbReference type="Pfam" id="PF20152"/>
    </source>
</evidence>
<evidence type="ECO:0000313" key="3">
    <source>
        <dbReference type="EMBL" id="RPD56851.1"/>
    </source>
</evidence>
<keyword evidence="4" id="KW-1185">Reference proteome</keyword>
<dbReference type="PANTHER" id="PTHR40465:SF1">
    <property type="entry name" value="DUF6534 DOMAIN-CONTAINING PROTEIN"/>
    <property type="match status" value="1"/>
</dbReference>
<feature type="transmembrane region" description="Helical" evidence="1">
    <location>
        <begin position="33"/>
        <end position="50"/>
    </location>
</feature>
<dbReference type="STRING" id="1328759.A0A5C2S0K8"/>
<feature type="transmembrane region" description="Helical" evidence="1">
    <location>
        <begin position="244"/>
        <end position="267"/>
    </location>
</feature>
<reference evidence="3" key="1">
    <citation type="journal article" date="2018" name="Genome Biol. Evol.">
        <title>Genomics and development of Lentinus tigrinus, a white-rot wood-decaying mushroom with dimorphic fruiting bodies.</title>
        <authorList>
            <person name="Wu B."/>
            <person name="Xu Z."/>
            <person name="Knudson A."/>
            <person name="Carlson A."/>
            <person name="Chen N."/>
            <person name="Kovaka S."/>
            <person name="LaButti K."/>
            <person name="Lipzen A."/>
            <person name="Pennachio C."/>
            <person name="Riley R."/>
            <person name="Schakwitz W."/>
            <person name="Umezawa K."/>
            <person name="Ohm R.A."/>
            <person name="Grigoriev I.V."/>
            <person name="Nagy L.G."/>
            <person name="Gibbons J."/>
            <person name="Hibbett D."/>
        </authorList>
    </citation>
    <scope>NUCLEOTIDE SEQUENCE [LARGE SCALE GENOMIC DNA]</scope>
    <source>
        <strain evidence="3">ALCF2SS1-6</strain>
    </source>
</reference>
<dbReference type="Proteomes" id="UP000313359">
    <property type="component" value="Unassembled WGS sequence"/>
</dbReference>
<dbReference type="EMBL" id="ML122285">
    <property type="protein sequence ID" value="RPD56851.1"/>
    <property type="molecule type" value="Genomic_DNA"/>
</dbReference>
<evidence type="ECO:0000256" key="1">
    <source>
        <dbReference type="SAM" id="Phobius"/>
    </source>
</evidence>
<evidence type="ECO:0000313" key="4">
    <source>
        <dbReference type="Proteomes" id="UP000313359"/>
    </source>
</evidence>
<keyword evidence="1" id="KW-0472">Membrane</keyword>
<dbReference type="AlphaFoldDB" id="A0A5C2S0K8"/>
<name>A0A5C2S0K8_9APHY</name>
<feature type="transmembrane region" description="Helical" evidence="1">
    <location>
        <begin position="203"/>
        <end position="223"/>
    </location>
</feature>
<accession>A0A5C2S0K8</accession>
<feature type="transmembrane region" description="Helical" evidence="1">
    <location>
        <begin position="168"/>
        <end position="191"/>
    </location>
</feature>
<dbReference type="OrthoDB" id="3220866at2759"/>
<dbReference type="InterPro" id="IPR045339">
    <property type="entry name" value="DUF6534"/>
</dbReference>